<gene>
    <name evidence="1" type="ORF">BDV96DRAFT_470421</name>
</gene>
<name>A0A6A5YKM4_9PLEO</name>
<reference evidence="1" key="1">
    <citation type="journal article" date="2020" name="Stud. Mycol.">
        <title>101 Dothideomycetes genomes: a test case for predicting lifestyles and emergence of pathogens.</title>
        <authorList>
            <person name="Haridas S."/>
            <person name="Albert R."/>
            <person name="Binder M."/>
            <person name="Bloem J."/>
            <person name="Labutti K."/>
            <person name="Salamov A."/>
            <person name="Andreopoulos B."/>
            <person name="Baker S."/>
            <person name="Barry K."/>
            <person name="Bills G."/>
            <person name="Bluhm B."/>
            <person name="Cannon C."/>
            <person name="Castanera R."/>
            <person name="Culley D."/>
            <person name="Daum C."/>
            <person name="Ezra D."/>
            <person name="Gonzalez J."/>
            <person name="Henrissat B."/>
            <person name="Kuo A."/>
            <person name="Liang C."/>
            <person name="Lipzen A."/>
            <person name="Lutzoni F."/>
            <person name="Magnuson J."/>
            <person name="Mondo S."/>
            <person name="Nolan M."/>
            <person name="Ohm R."/>
            <person name="Pangilinan J."/>
            <person name="Park H.-J."/>
            <person name="Ramirez L."/>
            <person name="Alfaro M."/>
            <person name="Sun H."/>
            <person name="Tritt A."/>
            <person name="Yoshinaga Y."/>
            <person name="Zwiers L.-H."/>
            <person name="Turgeon B."/>
            <person name="Goodwin S."/>
            <person name="Spatafora J."/>
            <person name="Crous P."/>
            <person name="Grigoriev I."/>
        </authorList>
    </citation>
    <scope>NUCLEOTIDE SEQUENCE</scope>
    <source>
        <strain evidence="1">CBS 627.86</strain>
    </source>
</reference>
<proteinExistence type="predicted"/>
<sequence>VPDGAAFWVMSLRSASPVHFSHISAAYSSLFLNLVNESATCDADTSGYANLYVKDTELYLYTGTEAPQKVFVDRSGMGQGKIGYVTGANATLGKNWETKGWRVDDWPNETFDGSLTFNGTSLQACPGGIDGGWSIWLAIVEKPGFIEGCLGFTAAVTEIEDPIACQYT</sequence>
<organism evidence="1 2">
    <name type="scientific">Lophiotrema nucula</name>
    <dbReference type="NCBI Taxonomy" id="690887"/>
    <lineage>
        <taxon>Eukaryota</taxon>
        <taxon>Fungi</taxon>
        <taxon>Dikarya</taxon>
        <taxon>Ascomycota</taxon>
        <taxon>Pezizomycotina</taxon>
        <taxon>Dothideomycetes</taxon>
        <taxon>Pleosporomycetidae</taxon>
        <taxon>Pleosporales</taxon>
        <taxon>Lophiotremataceae</taxon>
        <taxon>Lophiotrema</taxon>
    </lineage>
</organism>
<accession>A0A6A5YKM4</accession>
<dbReference type="Proteomes" id="UP000799770">
    <property type="component" value="Unassembled WGS sequence"/>
</dbReference>
<feature type="non-terminal residue" evidence="1">
    <location>
        <position position="168"/>
    </location>
</feature>
<evidence type="ECO:0008006" key="3">
    <source>
        <dbReference type="Google" id="ProtNLM"/>
    </source>
</evidence>
<protein>
    <recommendedName>
        <fullName evidence="3">Cell wall protein PhiA</fullName>
    </recommendedName>
</protein>
<evidence type="ECO:0000313" key="2">
    <source>
        <dbReference type="Proteomes" id="UP000799770"/>
    </source>
</evidence>
<evidence type="ECO:0000313" key="1">
    <source>
        <dbReference type="EMBL" id="KAF2106887.1"/>
    </source>
</evidence>
<dbReference type="OrthoDB" id="4093325at2759"/>
<feature type="non-terminal residue" evidence="1">
    <location>
        <position position="1"/>
    </location>
</feature>
<keyword evidence="2" id="KW-1185">Reference proteome</keyword>
<dbReference type="AlphaFoldDB" id="A0A6A5YKM4"/>
<dbReference type="EMBL" id="ML977358">
    <property type="protein sequence ID" value="KAF2106887.1"/>
    <property type="molecule type" value="Genomic_DNA"/>
</dbReference>